<name>A0ABS2ZFC5_9BACL</name>
<dbReference type="InterPro" id="IPR023186">
    <property type="entry name" value="IUNH"/>
</dbReference>
<feature type="domain" description="Inosine/uridine-preferring nucleoside hydrolase" evidence="3">
    <location>
        <begin position="6"/>
        <end position="302"/>
    </location>
</feature>
<evidence type="ECO:0000259" key="3">
    <source>
        <dbReference type="Pfam" id="PF01156"/>
    </source>
</evidence>
<dbReference type="InterPro" id="IPR001910">
    <property type="entry name" value="Inosine/uridine_hydrolase_dom"/>
</dbReference>
<evidence type="ECO:0000256" key="2">
    <source>
        <dbReference type="ARBA" id="ARBA00023295"/>
    </source>
</evidence>
<sequence>MGQKVLFFGDVGIDDTIALTYGYLSGEIDIVGVVADYGNVSRAQTVANVHYLGKTFNFPDEVKIIGGAEVPMTGEQPTFYPEVHGVYGLGPIEPGNYEGVIENFFEIVSLIEQYENEIIIVNVGRLTSLATMFILFQSLMKKVKAFYVMGGAFWVPGNVTAVSEANFHADPIAVRVVLTYAENLTIIPLNVTDRAIVTPEMVNYIDHKGKAPVIKPLLDYYYDFYKKRNPKILGSPVHDALTLMAGIREDMFSFKTLPIHIVLRDENIARGQSIADVRPYIQFNDQEKKHRIAFDFNYTWFFNDFMSVMTGEKFE</sequence>
<dbReference type="CDD" id="cd00455">
    <property type="entry name" value="nuc_hydro"/>
    <property type="match status" value="1"/>
</dbReference>
<organism evidence="4 5">
    <name type="scientific">Fictibacillus barbaricus</name>
    <dbReference type="NCBI Taxonomy" id="182136"/>
    <lineage>
        <taxon>Bacteria</taxon>
        <taxon>Bacillati</taxon>
        <taxon>Bacillota</taxon>
        <taxon>Bacilli</taxon>
        <taxon>Bacillales</taxon>
        <taxon>Fictibacillaceae</taxon>
        <taxon>Fictibacillus</taxon>
    </lineage>
</organism>
<dbReference type="Proteomes" id="UP001319060">
    <property type="component" value="Unassembled WGS sequence"/>
</dbReference>
<evidence type="ECO:0000313" key="4">
    <source>
        <dbReference type="EMBL" id="MBN3546451.1"/>
    </source>
</evidence>
<dbReference type="GO" id="GO:0016787">
    <property type="term" value="F:hydrolase activity"/>
    <property type="evidence" value="ECO:0007669"/>
    <property type="project" value="UniProtKB-KW"/>
</dbReference>
<dbReference type="PANTHER" id="PTHR12304">
    <property type="entry name" value="INOSINE-URIDINE PREFERRING NUCLEOSIDE HYDROLASE"/>
    <property type="match status" value="1"/>
</dbReference>
<proteinExistence type="predicted"/>
<dbReference type="EMBL" id="JAFHKS010000044">
    <property type="protein sequence ID" value="MBN3546451.1"/>
    <property type="molecule type" value="Genomic_DNA"/>
</dbReference>
<protein>
    <submittedName>
        <fullName evidence="4">Nucleoside hydrolase</fullName>
    </submittedName>
</protein>
<keyword evidence="5" id="KW-1185">Reference proteome</keyword>
<dbReference type="InterPro" id="IPR036452">
    <property type="entry name" value="Ribo_hydro-like"/>
</dbReference>
<accession>A0ABS2ZFC5</accession>
<dbReference type="Gene3D" id="3.90.245.10">
    <property type="entry name" value="Ribonucleoside hydrolase-like"/>
    <property type="match status" value="1"/>
</dbReference>
<reference evidence="4 5" key="1">
    <citation type="submission" date="2021-01" db="EMBL/GenBank/DDBJ databases">
        <title>Genome Sequencing of Type Strains.</title>
        <authorList>
            <person name="Lemaire J.F."/>
            <person name="Inderbitzin P."/>
            <person name="Collins S.B."/>
            <person name="Wespe N."/>
            <person name="Knight-Connoni V."/>
        </authorList>
    </citation>
    <scope>NUCLEOTIDE SEQUENCE [LARGE SCALE GENOMIC DNA]</scope>
    <source>
        <strain evidence="4 5">DSM 14730</strain>
    </source>
</reference>
<gene>
    <name evidence="4" type="ORF">JYA64_14180</name>
</gene>
<keyword evidence="2" id="KW-0326">Glycosidase</keyword>
<evidence type="ECO:0000256" key="1">
    <source>
        <dbReference type="ARBA" id="ARBA00022801"/>
    </source>
</evidence>
<dbReference type="Pfam" id="PF01156">
    <property type="entry name" value="IU_nuc_hydro"/>
    <property type="match status" value="1"/>
</dbReference>
<dbReference type="RefSeq" id="WP_188400777.1">
    <property type="nucleotide sequence ID" value="NZ_BMCE01000001.1"/>
</dbReference>
<evidence type="ECO:0000313" key="5">
    <source>
        <dbReference type="Proteomes" id="UP001319060"/>
    </source>
</evidence>
<keyword evidence="1 4" id="KW-0378">Hydrolase</keyword>
<dbReference type="PANTHER" id="PTHR12304:SF4">
    <property type="entry name" value="URIDINE NUCLEOSIDASE"/>
    <property type="match status" value="1"/>
</dbReference>
<dbReference type="SUPFAM" id="SSF53590">
    <property type="entry name" value="Nucleoside hydrolase"/>
    <property type="match status" value="1"/>
</dbReference>
<comment type="caution">
    <text evidence="4">The sequence shown here is derived from an EMBL/GenBank/DDBJ whole genome shotgun (WGS) entry which is preliminary data.</text>
</comment>